<accession>A0A072VQ57</accession>
<evidence type="ECO:0000313" key="2">
    <source>
        <dbReference type="EnsemblPlants" id="KEH43548"/>
    </source>
</evidence>
<gene>
    <name evidence="1" type="ordered locus">MTR_1g096290</name>
</gene>
<protein>
    <submittedName>
        <fullName evidence="1 2">Uncharacterized protein</fullName>
    </submittedName>
</protein>
<organism evidence="1 3">
    <name type="scientific">Medicago truncatula</name>
    <name type="common">Barrel medic</name>
    <name type="synonym">Medicago tribuloides</name>
    <dbReference type="NCBI Taxonomy" id="3880"/>
    <lineage>
        <taxon>Eukaryota</taxon>
        <taxon>Viridiplantae</taxon>
        <taxon>Streptophyta</taxon>
        <taxon>Embryophyta</taxon>
        <taxon>Tracheophyta</taxon>
        <taxon>Spermatophyta</taxon>
        <taxon>Magnoliopsida</taxon>
        <taxon>eudicotyledons</taxon>
        <taxon>Gunneridae</taxon>
        <taxon>Pentapetalae</taxon>
        <taxon>rosids</taxon>
        <taxon>fabids</taxon>
        <taxon>Fabales</taxon>
        <taxon>Fabaceae</taxon>
        <taxon>Papilionoideae</taxon>
        <taxon>50 kb inversion clade</taxon>
        <taxon>NPAAA clade</taxon>
        <taxon>Hologalegina</taxon>
        <taxon>IRL clade</taxon>
        <taxon>Trifolieae</taxon>
        <taxon>Medicago</taxon>
    </lineage>
</organism>
<sequence length="156" mass="17998">MNPAQLATVSCLLKEMGTEDFSFPKINDTYSYIIDSPPLWNSSSTSSSNNSYQQLLRDQKDCYEENLVLKGQRNSFSSIQNGKKTRKELEDEEVPMDLLWEVFNEDVVEYRSLTIDNTNNALIQTKNKPSMLVMLKVLKKLFSINNSHGKPRRRIL</sequence>
<dbReference type="EMBL" id="CM001217">
    <property type="protein sequence ID" value="KEH43548.1"/>
    <property type="molecule type" value="Genomic_DNA"/>
</dbReference>
<reference evidence="1 3" key="2">
    <citation type="journal article" date="2014" name="BMC Genomics">
        <title>An improved genome release (version Mt4.0) for the model legume Medicago truncatula.</title>
        <authorList>
            <person name="Tang H."/>
            <person name="Krishnakumar V."/>
            <person name="Bidwell S."/>
            <person name="Rosen B."/>
            <person name="Chan A."/>
            <person name="Zhou S."/>
            <person name="Gentzbittel L."/>
            <person name="Childs K.L."/>
            <person name="Yandell M."/>
            <person name="Gundlach H."/>
            <person name="Mayer K.F."/>
            <person name="Schwartz D.C."/>
            <person name="Town C.D."/>
        </authorList>
    </citation>
    <scope>GENOME REANNOTATION</scope>
    <source>
        <strain evidence="1">A17</strain>
        <strain evidence="2 3">cv. Jemalong A17</strain>
    </source>
</reference>
<dbReference type="AlphaFoldDB" id="A0A072VQ57"/>
<evidence type="ECO:0000313" key="1">
    <source>
        <dbReference type="EMBL" id="KEH43548.1"/>
    </source>
</evidence>
<dbReference type="EnsemblPlants" id="KEH43548">
    <property type="protein sequence ID" value="KEH43548"/>
    <property type="gene ID" value="MTR_1g096290"/>
</dbReference>
<proteinExistence type="predicted"/>
<dbReference type="HOGENOM" id="CLU_1484427_0_0_1"/>
<name>A0A072VQ57_MEDTR</name>
<dbReference type="PANTHER" id="PTHR34666">
    <property type="entry name" value="EXPRESSED PROTEIN"/>
    <property type="match status" value="1"/>
</dbReference>
<keyword evidence="3" id="KW-1185">Reference proteome</keyword>
<reference evidence="2" key="3">
    <citation type="submission" date="2015-04" db="UniProtKB">
        <authorList>
            <consortium name="EnsemblPlants"/>
        </authorList>
    </citation>
    <scope>IDENTIFICATION</scope>
    <source>
        <strain evidence="2">cv. Jemalong A17</strain>
    </source>
</reference>
<reference evidence="1 3" key="1">
    <citation type="journal article" date="2011" name="Nature">
        <title>The Medicago genome provides insight into the evolution of rhizobial symbioses.</title>
        <authorList>
            <person name="Young N.D."/>
            <person name="Debelle F."/>
            <person name="Oldroyd G.E."/>
            <person name="Geurts R."/>
            <person name="Cannon S.B."/>
            <person name="Udvardi M.K."/>
            <person name="Benedito V.A."/>
            <person name="Mayer K.F."/>
            <person name="Gouzy J."/>
            <person name="Schoof H."/>
            <person name="Van de Peer Y."/>
            <person name="Proost S."/>
            <person name="Cook D.R."/>
            <person name="Meyers B.C."/>
            <person name="Spannagl M."/>
            <person name="Cheung F."/>
            <person name="De Mita S."/>
            <person name="Krishnakumar V."/>
            <person name="Gundlach H."/>
            <person name="Zhou S."/>
            <person name="Mudge J."/>
            <person name="Bharti A.K."/>
            <person name="Murray J.D."/>
            <person name="Naoumkina M.A."/>
            <person name="Rosen B."/>
            <person name="Silverstein K.A."/>
            <person name="Tang H."/>
            <person name="Rombauts S."/>
            <person name="Zhao P.X."/>
            <person name="Zhou P."/>
            <person name="Barbe V."/>
            <person name="Bardou P."/>
            <person name="Bechner M."/>
            <person name="Bellec A."/>
            <person name="Berger A."/>
            <person name="Berges H."/>
            <person name="Bidwell S."/>
            <person name="Bisseling T."/>
            <person name="Choisne N."/>
            <person name="Couloux A."/>
            <person name="Denny R."/>
            <person name="Deshpande S."/>
            <person name="Dai X."/>
            <person name="Doyle J.J."/>
            <person name="Dudez A.M."/>
            <person name="Farmer A.D."/>
            <person name="Fouteau S."/>
            <person name="Franken C."/>
            <person name="Gibelin C."/>
            <person name="Gish J."/>
            <person name="Goldstein S."/>
            <person name="Gonzalez A.J."/>
            <person name="Green P.J."/>
            <person name="Hallab A."/>
            <person name="Hartog M."/>
            <person name="Hua A."/>
            <person name="Humphray S.J."/>
            <person name="Jeong D.H."/>
            <person name="Jing Y."/>
            <person name="Jocker A."/>
            <person name="Kenton S.M."/>
            <person name="Kim D.J."/>
            <person name="Klee K."/>
            <person name="Lai H."/>
            <person name="Lang C."/>
            <person name="Lin S."/>
            <person name="Macmil S.L."/>
            <person name="Magdelenat G."/>
            <person name="Matthews L."/>
            <person name="McCorrison J."/>
            <person name="Monaghan E.L."/>
            <person name="Mun J.H."/>
            <person name="Najar F.Z."/>
            <person name="Nicholson C."/>
            <person name="Noirot C."/>
            <person name="O'Bleness M."/>
            <person name="Paule C.R."/>
            <person name="Poulain J."/>
            <person name="Prion F."/>
            <person name="Qin B."/>
            <person name="Qu C."/>
            <person name="Retzel E.F."/>
            <person name="Riddle C."/>
            <person name="Sallet E."/>
            <person name="Samain S."/>
            <person name="Samson N."/>
            <person name="Sanders I."/>
            <person name="Saurat O."/>
            <person name="Scarpelli C."/>
            <person name="Schiex T."/>
            <person name="Segurens B."/>
            <person name="Severin A.J."/>
            <person name="Sherrier D.J."/>
            <person name="Shi R."/>
            <person name="Sims S."/>
            <person name="Singer S.R."/>
            <person name="Sinharoy S."/>
            <person name="Sterck L."/>
            <person name="Viollet A."/>
            <person name="Wang B.B."/>
            <person name="Wang K."/>
            <person name="Wang M."/>
            <person name="Wang X."/>
            <person name="Warfsmann J."/>
            <person name="Weissenbach J."/>
            <person name="White D.D."/>
            <person name="White J.D."/>
            <person name="Wiley G.B."/>
            <person name="Wincker P."/>
            <person name="Xing Y."/>
            <person name="Yang L."/>
            <person name="Yao Z."/>
            <person name="Ying F."/>
            <person name="Zhai J."/>
            <person name="Zhou L."/>
            <person name="Zuber A."/>
            <person name="Denarie J."/>
            <person name="Dixon R.A."/>
            <person name="May G.D."/>
            <person name="Schwartz D.C."/>
            <person name="Rogers J."/>
            <person name="Quetier F."/>
            <person name="Town C.D."/>
            <person name="Roe B.A."/>
        </authorList>
    </citation>
    <scope>NUCLEOTIDE SEQUENCE [LARGE SCALE GENOMIC DNA]</scope>
    <source>
        <strain evidence="1">A17</strain>
        <strain evidence="2 3">cv. Jemalong A17</strain>
    </source>
</reference>
<evidence type="ECO:0000313" key="3">
    <source>
        <dbReference type="Proteomes" id="UP000002051"/>
    </source>
</evidence>
<dbReference type="Proteomes" id="UP000002051">
    <property type="component" value="Unassembled WGS sequence"/>
</dbReference>
<dbReference type="PANTHER" id="PTHR34666:SF7">
    <property type="match status" value="1"/>
</dbReference>